<protein>
    <submittedName>
        <fullName evidence="2">Uncharacterized protein</fullName>
    </submittedName>
</protein>
<dbReference type="EMBL" id="QSQP01000037">
    <property type="protein sequence ID" value="RGK38471.1"/>
    <property type="molecule type" value="Genomic_DNA"/>
</dbReference>
<evidence type="ECO:0000313" key="4">
    <source>
        <dbReference type="EMBL" id="RGT77986.1"/>
    </source>
</evidence>
<evidence type="ECO:0000313" key="7">
    <source>
        <dbReference type="EMBL" id="RHC34738.1"/>
    </source>
</evidence>
<evidence type="ECO:0000313" key="1">
    <source>
        <dbReference type="EMBL" id="RGK38471.1"/>
    </source>
</evidence>
<dbReference type="EMBL" id="QRXG01000039">
    <property type="protein sequence ID" value="RGT77986.1"/>
    <property type="molecule type" value="Genomic_DNA"/>
</dbReference>
<evidence type="ECO:0000313" key="6">
    <source>
        <dbReference type="EMBL" id="RGZ94908.1"/>
    </source>
</evidence>
<dbReference type="Proteomes" id="UP000283765">
    <property type="component" value="Unassembled WGS sequence"/>
</dbReference>
<evidence type="ECO:0000313" key="10">
    <source>
        <dbReference type="Proteomes" id="UP000261052"/>
    </source>
</evidence>
<sequence length="18" mass="1988">MRPATITAHLKCLYEAGL</sequence>
<dbReference type="EMBL" id="QSES01000004">
    <property type="protein sequence ID" value="RGZ94908.1"/>
    <property type="molecule type" value="Genomic_DNA"/>
</dbReference>
<evidence type="ECO:0000313" key="5">
    <source>
        <dbReference type="EMBL" id="RGU19403.1"/>
    </source>
</evidence>
<evidence type="ECO:0000313" key="12">
    <source>
        <dbReference type="Proteomes" id="UP000283765"/>
    </source>
</evidence>
<evidence type="ECO:0000313" key="11">
    <source>
        <dbReference type="Proteomes" id="UP000283721"/>
    </source>
</evidence>
<dbReference type="Proteomes" id="UP000286104">
    <property type="component" value="Unassembled WGS sequence"/>
</dbReference>
<dbReference type="Proteomes" id="UP000260758">
    <property type="component" value="Unassembled WGS sequence"/>
</dbReference>
<dbReference type="EMBL" id="QSHU01000033">
    <property type="protein sequence ID" value="RHC34738.1"/>
    <property type="molecule type" value="Genomic_DNA"/>
</dbReference>
<dbReference type="Proteomes" id="UP000260717">
    <property type="component" value="Unassembled WGS sequence"/>
</dbReference>
<dbReference type="EMBL" id="QSTI01000025">
    <property type="protein sequence ID" value="RGM45531.1"/>
    <property type="molecule type" value="Genomic_DNA"/>
</dbReference>
<evidence type="ECO:0000313" key="8">
    <source>
        <dbReference type="Proteomes" id="UP000260717"/>
    </source>
</evidence>
<dbReference type="Proteomes" id="UP000261052">
    <property type="component" value="Unassembled WGS sequence"/>
</dbReference>
<evidence type="ECO:0000313" key="9">
    <source>
        <dbReference type="Proteomes" id="UP000260758"/>
    </source>
</evidence>
<gene>
    <name evidence="7" type="ORF">DW848_15535</name>
    <name evidence="6" type="ORF">DW967_03255</name>
    <name evidence="5" type="ORF">DWW89_15625</name>
    <name evidence="4" type="ORF">DWX06_14980</name>
    <name evidence="3" type="ORF">DXB99_18060</name>
    <name evidence="2" type="ORF">DXC13_12800</name>
    <name evidence="1" type="ORF">DXD13_15665</name>
</gene>
<reference evidence="8 9" key="1">
    <citation type="submission" date="2018-08" db="EMBL/GenBank/DDBJ databases">
        <title>A genome reference for cultivated species of the human gut microbiota.</title>
        <authorList>
            <person name="Zou Y."/>
            <person name="Xue W."/>
            <person name="Luo G."/>
        </authorList>
    </citation>
    <scope>NUCLEOTIDE SEQUENCE [LARGE SCALE GENOMIC DNA]</scope>
    <source>
        <strain evidence="5 12">AF17-27</strain>
        <strain evidence="4 13">AF18-16LB</strain>
        <strain evidence="7 14">AM36-3AA</strain>
        <strain evidence="6 11">AM47-6BH</strain>
        <strain evidence="3 9">OM07-13</strain>
        <strain evidence="2 8">OM08-12AT</strain>
        <strain evidence="1 10">TF11-15AC</strain>
    </source>
</reference>
<dbReference type="Proteomes" id="UP000284296">
    <property type="component" value="Unassembled WGS sequence"/>
</dbReference>
<evidence type="ECO:0000313" key="13">
    <source>
        <dbReference type="Proteomes" id="UP000284296"/>
    </source>
</evidence>
<name>A0A3E4WTD7_9FIRM</name>
<evidence type="ECO:0000313" key="14">
    <source>
        <dbReference type="Proteomes" id="UP000286104"/>
    </source>
</evidence>
<organism evidence="2 8">
    <name type="scientific">Agathobacter rectalis</name>
    <dbReference type="NCBI Taxonomy" id="39491"/>
    <lineage>
        <taxon>Bacteria</taxon>
        <taxon>Bacillati</taxon>
        <taxon>Bacillota</taxon>
        <taxon>Clostridia</taxon>
        <taxon>Lachnospirales</taxon>
        <taxon>Lachnospiraceae</taxon>
        <taxon>Agathobacter</taxon>
    </lineage>
</organism>
<comment type="caution">
    <text evidence="2">The sequence shown here is derived from an EMBL/GenBank/DDBJ whole genome shotgun (WGS) entry which is preliminary data.</text>
</comment>
<accession>A0A3E4WTD7</accession>
<evidence type="ECO:0000313" key="3">
    <source>
        <dbReference type="EMBL" id="RGM66175.1"/>
    </source>
</evidence>
<dbReference type="EMBL" id="QSTP01000033">
    <property type="protein sequence ID" value="RGM66175.1"/>
    <property type="molecule type" value="Genomic_DNA"/>
</dbReference>
<dbReference type="EMBL" id="QRXR01000040">
    <property type="protein sequence ID" value="RGU19403.1"/>
    <property type="molecule type" value="Genomic_DNA"/>
</dbReference>
<evidence type="ECO:0000313" key="2">
    <source>
        <dbReference type="EMBL" id="RGM45531.1"/>
    </source>
</evidence>
<proteinExistence type="predicted"/>
<dbReference type="AlphaFoldDB" id="A0A3E4WTD7"/>
<dbReference type="Proteomes" id="UP000283721">
    <property type="component" value="Unassembled WGS sequence"/>
</dbReference>